<accession>A0A1D6PUA8</accession>
<proteinExistence type="predicted"/>
<dbReference type="AlphaFoldDB" id="A0A1D6PUA8"/>
<evidence type="ECO:0000313" key="1">
    <source>
        <dbReference type="EMBL" id="AQK50208.1"/>
    </source>
</evidence>
<organism evidence="1">
    <name type="scientific">Zea mays</name>
    <name type="common">Maize</name>
    <dbReference type="NCBI Taxonomy" id="4577"/>
    <lineage>
        <taxon>Eukaryota</taxon>
        <taxon>Viridiplantae</taxon>
        <taxon>Streptophyta</taxon>
        <taxon>Embryophyta</taxon>
        <taxon>Tracheophyta</taxon>
        <taxon>Spermatophyta</taxon>
        <taxon>Magnoliopsida</taxon>
        <taxon>Liliopsida</taxon>
        <taxon>Poales</taxon>
        <taxon>Poaceae</taxon>
        <taxon>PACMAD clade</taxon>
        <taxon>Panicoideae</taxon>
        <taxon>Andropogonodae</taxon>
        <taxon>Andropogoneae</taxon>
        <taxon>Tripsacinae</taxon>
        <taxon>Zea</taxon>
    </lineage>
</organism>
<protein>
    <submittedName>
        <fullName evidence="1">Tetratricopeptide repeat (TPR)-containing protein</fullName>
    </submittedName>
</protein>
<reference evidence="1" key="1">
    <citation type="submission" date="2015-12" db="EMBL/GenBank/DDBJ databases">
        <title>Update maize B73 reference genome by single molecule sequencing technologies.</title>
        <authorList>
            <consortium name="Maize Genome Sequencing Project"/>
            <person name="Ware D."/>
        </authorList>
    </citation>
    <scope>NUCLEOTIDE SEQUENCE</scope>
    <source>
        <tissue evidence="1">Seedling</tissue>
    </source>
</reference>
<sequence length="86" mass="9704">MEGLTPSKTALLRESHKHQAPRIMTLLKPLLLHLCTLLETLSHHATKDCSSAIGVKLPNPMDDKMRCQKSLENLQLQRICWIVSCS</sequence>
<name>A0A1D6PUA8_MAIZE</name>
<gene>
    <name evidence="1" type="ORF">ZEAMMB73_Zm00001d049379</name>
</gene>
<dbReference type="EMBL" id="CM000780">
    <property type="protein sequence ID" value="AQK50208.1"/>
    <property type="molecule type" value="Genomic_DNA"/>
</dbReference>